<feature type="compositionally biased region" description="Polar residues" evidence="1">
    <location>
        <begin position="129"/>
        <end position="138"/>
    </location>
</feature>
<feature type="compositionally biased region" description="Basic and acidic residues" evidence="1">
    <location>
        <begin position="220"/>
        <end position="234"/>
    </location>
</feature>
<protein>
    <submittedName>
        <fullName evidence="2">Uncharacterized protein</fullName>
    </submittedName>
</protein>
<dbReference type="EMBL" id="MU404350">
    <property type="protein sequence ID" value="KAI1618931.1"/>
    <property type="molecule type" value="Genomic_DNA"/>
</dbReference>
<sequence length="234" mass="25921">MPKHTSYSLPKEGVSREVLEADLPYYLGRDARILDSDDRDRYVIEAALSPPKSMLPSLRGDTARWENHSRGRRMSYSDSSIHQDRKRSCTGTSEPRRQPVRHDPHGSSAGTVYPTQPLAVPQRPAVPQRYSTNGSSGTDFMPGSPSSMFGSPSDQNGRSYLPSSGYPSSRRPSDAFSSLDSNMITRTSSVSSESSSYGTNGTYGWRTDNDDYGTNGVYGWKDRAPPSSYNDRRM</sequence>
<evidence type="ECO:0000313" key="2">
    <source>
        <dbReference type="EMBL" id="KAI1618931.1"/>
    </source>
</evidence>
<proteinExistence type="predicted"/>
<dbReference type="PANTHER" id="PTHR39609:SF1">
    <property type="entry name" value="RFEG"/>
    <property type="match status" value="1"/>
</dbReference>
<feature type="compositionally biased region" description="Low complexity" evidence="1">
    <location>
        <begin position="140"/>
        <end position="170"/>
    </location>
</feature>
<feature type="compositionally biased region" description="Basic and acidic residues" evidence="1">
    <location>
        <begin position="94"/>
        <end position="105"/>
    </location>
</feature>
<gene>
    <name evidence="2" type="ORF">EDD36DRAFT_45560</name>
</gene>
<comment type="caution">
    <text evidence="2">The sequence shown here is derived from an EMBL/GenBank/DDBJ whole genome shotgun (WGS) entry which is preliminary data.</text>
</comment>
<name>A0AAN6E6P4_9EURO</name>
<keyword evidence="3" id="KW-1185">Reference proteome</keyword>
<accession>A0AAN6E6P4</accession>
<dbReference type="Proteomes" id="UP001203852">
    <property type="component" value="Unassembled WGS sequence"/>
</dbReference>
<organism evidence="2 3">
    <name type="scientific">Exophiala viscosa</name>
    <dbReference type="NCBI Taxonomy" id="2486360"/>
    <lineage>
        <taxon>Eukaryota</taxon>
        <taxon>Fungi</taxon>
        <taxon>Dikarya</taxon>
        <taxon>Ascomycota</taxon>
        <taxon>Pezizomycotina</taxon>
        <taxon>Eurotiomycetes</taxon>
        <taxon>Chaetothyriomycetidae</taxon>
        <taxon>Chaetothyriales</taxon>
        <taxon>Herpotrichiellaceae</taxon>
        <taxon>Exophiala</taxon>
    </lineage>
</organism>
<evidence type="ECO:0000313" key="3">
    <source>
        <dbReference type="Proteomes" id="UP001203852"/>
    </source>
</evidence>
<feature type="compositionally biased region" description="Polar residues" evidence="1">
    <location>
        <begin position="175"/>
        <end position="187"/>
    </location>
</feature>
<reference evidence="2" key="1">
    <citation type="journal article" date="2022" name="bioRxiv">
        <title>Deciphering the potential niche of two novel black yeast fungi from a biological soil crust based on their genomes, phenotypes, and melanin regulation.</title>
        <authorList>
            <consortium name="DOE Joint Genome Institute"/>
            <person name="Carr E.C."/>
            <person name="Barton Q."/>
            <person name="Grambo S."/>
            <person name="Sullivan M."/>
            <person name="Renfro C.M."/>
            <person name="Kuo A."/>
            <person name="Pangilinan J."/>
            <person name="Lipzen A."/>
            <person name="Keymanesh K."/>
            <person name="Savage E."/>
            <person name="Barry K."/>
            <person name="Grigoriev I.V."/>
            <person name="Riekhof W.R."/>
            <person name="Harris S.S."/>
        </authorList>
    </citation>
    <scope>NUCLEOTIDE SEQUENCE</scope>
    <source>
        <strain evidence="2">JF 03-4F</strain>
    </source>
</reference>
<evidence type="ECO:0000256" key="1">
    <source>
        <dbReference type="SAM" id="MobiDB-lite"/>
    </source>
</evidence>
<feature type="region of interest" description="Disordered" evidence="1">
    <location>
        <begin position="64"/>
        <end position="234"/>
    </location>
</feature>
<dbReference type="AlphaFoldDB" id="A0AAN6E6P4"/>
<dbReference type="PANTHER" id="PTHR39609">
    <property type="entry name" value="RFEG-RELATED"/>
    <property type="match status" value="1"/>
</dbReference>